<dbReference type="STRING" id="2594813.A0A395MBT3"/>
<proteinExistence type="inferred from homology"/>
<dbReference type="InterPro" id="IPR001509">
    <property type="entry name" value="Epimerase_deHydtase"/>
</dbReference>
<dbReference type="Pfam" id="PF01370">
    <property type="entry name" value="Epimerase"/>
    <property type="match status" value="1"/>
</dbReference>
<dbReference type="SUPFAM" id="SSF51735">
    <property type="entry name" value="NAD(P)-binding Rossmann-fold domains"/>
    <property type="match status" value="1"/>
</dbReference>
<dbReference type="Gene3D" id="3.40.50.720">
    <property type="entry name" value="NAD(P)-binding Rossmann-like Domain"/>
    <property type="match status" value="1"/>
</dbReference>
<dbReference type="AlphaFoldDB" id="A0A395MBT3"/>
<name>A0A395MBT3_9HYPO</name>
<dbReference type="InterPro" id="IPR036291">
    <property type="entry name" value="NAD(P)-bd_dom_sf"/>
</dbReference>
<dbReference type="PANTHER" id="PTHR10366:SF562">
    <property type="entry name" value="ALDEHYDE REDUCTASE II (AFU_ORTHOLOGUE AFUA_1G11360)"/>
    <property type="match status" value="1"/>
</dbReference>
<dbReference type="EMBL" id="PXXK01000398">
    <property type="protein sequence ID" value="RFN44753.1"/>
    <property type="molecule type" value="Genomic_DNA"/>
</dbReference>
<organism evidence="4 5">
    <name type="scientific">Fusarium flagelliforme</name>
    <dbReference type="NCBI Taxonomy" id="2675880"/>
    <lineage>
        <taxon>Eukaryota</taxon>
        <taxon>Fungi</taxon>
        <taxon>Dikarya</taxon>
        <taxon>Ascomycota</taxon>
        <taxon>Pezizomycotina</taxon>
        <taxon>Sordariomycetes</taxon>
        <taxon>Hypocreomycetidae</taxon>
        <taxon>Hypocreales</taxon>
        <taxon>Nectriaceae</taxon>
        <taxon>Fusarium</taxon>
        <taxon>Fusarium incarnatum-equiseti species complex</taxon>
    </lineage>
</organism>
<protein>
    <recommendedName>
        <fullName evidence="3">NAD-dependent epimerase/dehydratase domain-containing protein</fullName>
    </recommendedName>
</protein>
<keyword evidence="5" id="KW-1185">Reference proteome</keyword>
<evidence type="ECO:0000256" key="2">
    <source>
        <dbReference type="ARBA" id="ARBA00023445"/>
    </source>
</evidence>
<keyword evidence="1" id="KW-0560">Oxidoreductase</keyword>
<comment type="caution">
    <text evidence="4">The sequence shown here is derived from an EMBL/GenBank/DDBJ whole genome shotgun (WGS) entry which is preliminary data.</text>
</comment>
<evidence type="ECO:0000313" key="4">
    <source>
        <dbReference type="EMBL" id="RFN44753.1"/>
    </source>
</evidence>
<gene>
    <name evidence="4" type="ORF">FIE12Z_11019</name>
</gene>
<reference evidence="4 5" key="1">
    <citation type="journal article" date="2018" name="PLoS Pathog.">
        <title>Evolution of structural diversity of trichothecenes, a family of toxins produced by plant pathogenic and entomopathogenic fungi.</title>
        <authorList>
            <person name="Proctor R.H."/>
            <person name="McCormick S.P."/>
            <person name="Kim H.S."/>
            <person name="Cardoza R.E."/>
            <person name="Stanley A.M."/>
            <person name="Lindo L."/>
            <person name="Kelly A."/>
            <person name="Brown D.W."/>
            <person name="Lee T."/>
            <person name="Vaughan M.M."/>
            <person name="Alexander N.J."/>
            <person name="Busman M."/>
            <person name="Gutierrez S."/>
        </authorList>
    </citation>
    <scope>NUCLEOTIDE SEQUENCE [LARGE SCALE GENOMIC DNA]</scope>
    <source>
        <strain evidence="4 5">NRRL 13405</strain>
    </source>
</reference>
<dbReference type="InterPro" id="IPR050425">
    <property type="entry name" value="NAD(P)_dehydrat-like"/>
</dbReference>
<dbReference type="Proteomes" id="UP000265631">
    <property type="component" value="Unassembled WGS sequence"/>
</dbReference>
<accession>A0A395MBT3</accession>
<evidence type="ECO:0000313" key="5">
    <source>
        <dbReference type="Proteomes" id="UP000265631"/>
    </source>
</evidence>
<comment type="similarity">
    <text evidence="2">Belongs to the NAD(P)-dependent epimerase/dehydratase family. Dihydroflavonol-4-reductase subfamily.</text>
</comment>
<feature type="domain" description="NAD-dependent epimerase/dehydratase" evidence="3">
    <location>
        <begin position="14"/>
        <end position="264"/>
    </location>
</feature>
<dbReference type="GO" id="GO:0016616">
    <property type="term" value="F:oxidoreductase activity, acting on the CH-OH group of donors, NAD or NADP as acceptor"/>
    <property type="evidence" value="ECO:0007669"/>
    <property type="project" value="TreeGrafter"/>
</dbReference>
<sequence>MSTPTPSIPNGSWVLVTGATGFIASHVVRQFLQRGFKVRGTVRDLGQASWLIEKHFKPYYESKSFEIVLVPDLSVPGAFDEAVKGMSAIAHVAAITSFDPDPNKIIPPSIAGIQAIMSAATNEPLVKEVVFTSSMIAVSLPVWTDTTFRVGRDTWNDHVMELASAPPPYDYSNSIYAYAAGKVAAEKEVWRWVEDNNPKFNVNVICPFGVLGEPLHKKHVDTPANWVTTIFKGAKDQLDAFPANLFADVGDLATVHVAAILDPEVKSARLYVWGHRTHWNDFLTTIRRLRPQREFIDDWPSPQYLSMYTDQFESLELLRKWGGKDGWKALETSITESVESEYFTF</sequence>
<evidence type="ECO:0000259" key="3">
    <source>
        <dbReference type="Pfam" id="PF01370"/>
    </source>
</evidence>
<dbReference type="PANTHER" id="PTHR10366">
    <property type="entry name" value="NAD DEPENDENT EPIMERASE/DEHYDRATASE"/>
    <property type="match status" value="1"/>
</dbReference>
<evidence type="ECO:0000256" key="1">
    <source>
        <dbReference type="ARBA" id="ARBA00023002"/>
    </source>
</evidence>